<dbReference type="InterPro" id="IPR017853">
    <property type="entry name" value="GH"/>
</dbReference>
<keyword evidence="4" id="KW-0472">Membrane</keyword>
<gene>
    <name evidence="6" type="ORF">A2937_03180</name>
</gene>
<evidence type="ECO:0000259" key="5">
    <source>
        <dbReference type="Pfam" id="PF00150"/>
    </source>
</evidence>
<dbReference type="Proteomes" id="UP000177987">
    <property type="component" value="Unassembled WGS sequence"/>
</dbReference>
<reference evidence="6 7" key="1">
    <citation type="journal article" date="2016" name="Nat. Commun.">
        <title>Thousands of microbial genomes shed light on interconnected biogeochemical processes in an aquifer system.</title>
        <authorList>
            <person name="Anantharaman K."/>
            <person name="Brown C.T."/>
            <person name="Hug L.A."/>
            <person name="Sharon I."/>
            <person name="Castelle C.J."/>
            <person name="Probst A.J."/>
            <person name="Thomas B.C."/>
            <person name="Singh A."/>
            <person name="Wilkins M.J."/>
            <person name="Karaoz U."/>
            <person name="Brodie E.L."/>
            <person name="Williams K.H."/>
            <person name="Hubbard S.S."/>
            <person name="Banfield J.F."/>
        </authorList>
    </citation>
    <scope>NUCLEOTIDE SEQUENCE [LARGE SCALE GENOMIC DNA]</scope>
</reference>
<evidence type="ECO:0000313" key="6">
    <source>
        <dbReference type="EMBL" id="OHA83689.1"/>
    </source>
</evidence>
<comment type="similarity">
    <text evidence="3">Belongs to the glycosyl hydrolase 5 (cellulase A) family.</text>
</comment>
<dbReference type="Gene3D" id="3.20.20.80">
    <property type="entry name" value="Glycosidases"/>
    <property type="match status" value="1"/>
</dbReference>
<evidence type="ECO:0000256" key="4">
    <source>
        <dbReference type="SAM" id="Phobius"/>
    </source>
</evidence>
<proteinExistence type="inferred from homology"/>
<feature type="transmembrane region" description="Helical" evidence="4">
    <location>
        <begin position="5"/>
        <end position="21"/>
    </location>
</feature>
<feature type="domain" description="Glycoside hydrolase family 5" evidence="5">
    <location>
        <begin position="59"/>
        <end position="302"/>
    </location>
</feature>
<dbReference type="PANTHER" id="PTHR12631:SF10">
    <property type="entry name" value="BETA-XYLOSIDASE-LIKE PROTEIN-RELATED"/>
    <property type="match status" value="1"/>
</dbReference>
<comment type="caution">
    <text evidence="6">The sequence shown here is derived from an EMBL/GenBank/DDBJ whole genome shotgun (WGS) entry which is preliminary data.</text>
</comment>
<keyword evidence="2 3" id="KW-0326">Glycosidase</keyword>
<dbReference type="PANTHER" id="PTHR12631">
    <property type="entry name" value="ALPHA-L-IDURONIDASE"/>
    <property type="match status" value="1"/>
</dbReference>
<keyword evidence="4" id="KW-1133">Transmembrane helix</keyword>
<organism evidence="6 7">
    <name type="scientific">Candidatus Yonathbacteria bacterium RIFCSPLOWO2_01_FULL_47_33b</name>
    <dbReference type="NCBI Taxonomy" id="1802727"/>
    <lineage>
        <taxon>Bacteria</taxon>
        <taxon>Candidatus Yonathiibacteriota</taxon>
    </lineage>
</organism>
<evidence type="ECO:0000256" key="2">
    <source>
        <dbReference type="ARBA" id="ARBA00023295"/>
    </source>
</evidence>
<accession>A0A1G2SG95</accession>
<keyword evidence="4" id="KW-0812">Transmembrane</keyword>
<dbReference type="EMBL" id="MHUW01000014">
    <property type="protein sequence ID" value="OHA83689.1"/>
    <property type="molecule type" value="Genomic_DNA"/>
</dbReference>
<dbReference type="GO" id="GO:0004553">
    <property type="term" value="F:hydrolase activity, hydrolyzing O-glycosyl compounds"/>
    <property type="evidence" value="ECO:0007669"/>
    <property type="project" value="InterPro"/>
</dbReference>
<name>A0A1G2SG95_9BACT</name>
<evidence type="ECO:0000313" key="7">
    <source>
        <dbReference type="Proteomes" id="UP000177987"/>
    </source>
</evidence>
<dbReference type="SUPFAM" id="SSF51445">
    <property type="entry name" value="(Trans)glycosidases"/>
    <property type="match status" value="1"/>
</dbReference>
<dbReference type="AlphaFoldDB" id="A0A1G2SG95"/>
<evidence type="ECO:0000256" key="1">
    <source>
        <dbReference type="ARBA" id="ARBA00022801"/>
    </source>
</evidence>
<keyword evidence="1 3" id="KW-0378">Hydrolase</keyword>
<dbReference type="STRING" id="1802727.A2937_03180"/>
<dbReference type="InterPro" id="IPR001547">
    <property type="entry name" value="Glyco_hydro_5"/>
</dbReference>
<protein>
    <recommendedName>
        <fullName evidence="5">Glycoside hydrolase family 5 domain-containing protein</fullName>
    </recommendedName>
</protein>
<evidence type="ECO:0000256" key="3">
    <source>
        <dbReference type="RuleBase" id="RU361153"/>
    </source>
</evidence>
<dbReference type="InterPro" id="IPR051923">
    <property type="entry name" value="Glycosyl_Hydrolase_39"/>
</dbReference>
<dbReference type="GO" id="GO:0000272">
    <property type="term" value="P:polysaccharide catabolic process"/>
    <property type="evidence" value="ECO:0007669"/>
    <property type="project" value="InterPro"/>
</dbReference>
<dbReference type="Pfam" id="PF00150">
    <property type="entry name" value="Cellulase"/>
    <property type="match status" value="1"/>
</dbReference>
<sequence>MKKYLISFAVILIIYFILVIIRNKMENTHDVDLNLPAGTSDASLISSYTNGCTETALSKNKFPRNIIGVSTVHPYSETYYSLTKELGATWMRVEFDWRAIEKSDGTYDWAAADTMVSEMNKNGLHVLGTISYIPTNLHTWEEIRNHFQKFMRALTERYDSQGITYYEIFNEPNLPGWAWLDKKTKPEGYIGEYAILLAIANKEIRAVNPSAVVVIGGVSSDTITGMPYPDFTKKLLSYGSSKCFDIFAFHPYGHEGKFAQTVMELNSLFAQSGVAPKPIWFNEYGTPENKRLQYSADSMLKERGVVDAWFWFTLRDLRPNNRWNYGLTDYNFSKKPIYEILKEGIQKGSAQ</sequence>